<proteinExistence type="predicted"/>
<accession>A0A2V3IQZ1</accession>
<gene>
    <name evidence="1" type="ORF">BWQ96_05719</name>
</gene>
<dbReference type="Proteomes" id="UP000247409">
    <property type="component" value="Unassembled WGS sequence"/>
</dbReference>
<organism evidence="1 2">
    <name type="scientific">Gracilariopsis chorda</name>
    <dbReference type="NCBI Taxonomy" id="448386"/>
    <lineage>
        <taxon>Eukaryota</taxon>
        <taxon>Rhodophyta</taxon>
        <taxon>Florideophyceae</taxon>
        <taxon>Rhodymeniophycidae</taxon>
        <taxon>Gracilariales</taxon>
        <taxon>Gracilariaceae</taxon>
        <taxon>Gracilariopsis</taxon>
    </lineage>
</organism>
<keyword evidence="2" id="KW-1185">Reference proteome</keyword>
<evidence type="ECO:0000313" key="2">
    <source>
        <dbReference type="Proteomes" id="UP000247409"/>
    </source>
</evidence>
<protein>
    <submittedName>
        <fullName evidence="1">Uncharacterized protein</fullName>
    </submittedName>
</protein>
<reference evidence="1 2" key="1">
    <citation type="journal article" date="2018" name="Mol. Biol. Evol.">
        <title>Analysis of the draft genome of the red seaweed Gracilariopsis chorda provides insights into genome size evolution in Rhodophyta.</title>
        <authorList>
            <person name="Lee J."/>
            <person name="Yang E.C."/>
            <person name="Graf L."/>
            <person name="Yang J.H."/>
            <person name="Qiu H."/>
            <person name="Zel Zion U."/>
            <person name="Chan C.X."/>
            <person name="Stephens T.G."/>
            <person name="Weber A.P.M."/>
            <person name="Boo G.H."/>
            <person name="Boo S.M."/>
            <person name="Kim K.M."/>
            <person name="Shin Y."/>
            <person name="Jung M."/>
            <person name="Lee S.J."/>
            <person name="Yim H.S."/>
            <person name="Lee J.H."/>
            <person name="Bhattacharya D."/>
            <person name="Yoon H.S."/>
        </authorList>
    </citation>
    <scope>NUCLEOTIDE SEQUENCE [LARGE SCALE GENOMIC DNA]</scope>
    <source>
        <strain evidence="1 2">SKKU-2015</strain>
        <tissue evidence="1">Whole body</tissue>
    </source>
</reference>
<name>A0A2V3IQZ1_9FLOR</name>
<evidence type="ECO:0000313" key="1">
    <source>
        <dbReference type="EMBL" id="PXF44541.1"/>
    </source>
</evidence>
<dbReference type="EMBL" id="NBIV01000088">
    <property type="protein sequence ID" value="PXF44541.1"/>
    <property type="molecule type" value="Genomic_DNA"/>
</dbReference>
<dbReference type="AlphaFoldDB" id="A0A2V3IQZ1"/>
<comment type="caution">
    <text evidence="1">The sequence shown here is derived from an EMBL/GenBank/DDBJ whole genome shotgun (WGS) entry which is preliminary data.</text>
</comment>
<sequence>MLPNSVPDGCDMSQSVEYFIIIRAHALEELRVACKNSLSDSDPQTEVFNSQRSEGTDDVLSSNLVLSSANDKIVVEEV</sequence>